<proteinExistence type="predicted"/>
<dbReference type="RefSeq" id="WP_048852015.1">
    <property type="nucleotide sequence ID" value="NZ_BANI01000180.1"/>
</dbReference>
<name>A0A0D6Q3L6_KOMEU</name>
<dbReference type="AlphaFoldDB" id="A0A0D6Q3L6"/>
<organism evidence="1 2">
    <name type="scientific">Komagataeibacter europaeus NBRC 3261</name>
    <dbReference type="NCBI Taxonomy" id="1234669"/>
    <lineage>
        <taxon>Bacteria</taxon>
        <taxon>Pseudomonadati</taxon>
        <taxon>Pseudomonadota</taxon>
        <taxon>Alphaproteobacteria</taxon>
        <taxon>Acetobacterales</taxon>
        <taxon>Acetobacteraceae</taxon>
        <taxon>Komagataeibacter</taxon>
    </lineage>
</organism>
<dbReference type="Proteomes" id="UP000032675">
    <property type="component" value="Unassembled WGS sequence"/>
</dbReference>
<reference evidence="1 2" key="1">
    <citation type="submission" date="2012-11" db="EMBL/GenBank/DDBJ databases">
        <title>Whole genome sequence of Gluconacetobacter europaeus NBRC3261.</title>
        <authorList>
            <person name="Azuma Y."/>
            <person name="Higashiura N."/>
            <person name="Hirakawa H."/>
            <person name="Matsushita K."/>
        </authorList>
    </citation>
    <scope>NUCLEOTIDE SEQUENCE [LARGE SCALE GENOMIC DNA]</scope>
    <source>
        <strain evidence="1 2">NBRC 3261</strain>
    </source>
</reference>
<evidence type="ECO:0000313" key="1">
    <source>
        <dbReference type="EMBL" id="GAN97570.1"/>
    </source>
</evidence>
<accession>A0A0D6Q3L6</accession>
<evidence type="ECO:0000313" key="2">
    <source>
        <dbReference type="Proteomes" id="UP000032675"/>
    </source>
</evidence>
<dbReference type="EMBL" id="BANI01000180">
    <property type="protein sequence ID" value="GAN97570.1"/>
    <property type="molecule type" value="Genomic_DNA"/>
</dbReference>
<comment type="caution">
    <text evidence="1">The sequence shown here is derived from an EMBL/GenBank/DDBJ whole genome shotgun (WGS) entry which is preliminary data.</text>
</comment>
<sequence length="71" mass="7973">MARWYPPRIRRTRTVAHDNASRGLPCPAWQMQPPIQPDKRSVMIVAGCALVRLHGNGVIEIRGDLTIEGKN</sequence>
<protein>
    <submittedName>
        <fullName evidence="1">Uncharacterized protein</fullName>
    </submittedName>
</protein>
<gene>
    <name evidence="1" type="ORF">Geu3261_0208_003</name>
</gene>